<proteinExistence type="predicted"/>
<evidence type="ECO:0000313" key="5">
    <source>
        <dbReference type="EMBL" id="CAG7659085.1"/>
    </source>
</evidence>
<keyword evidence="1" id="KW-0805">Transcription regulation</keyword>
<dbReference type="PROSITE" id="PS00041">
    <property type="entry name" value="HTH_ARAC_FAMILY_1"/>
    <property type="match status" value="2"/>
</dbReference>
<feature type="domain" description="HTH araC/xylS-type" evidence="4">
    <location>
        <begin position="78"/>
        <end position="176"/>
    </location>
</feature>
<keyword evidence="2" id="KW-0238">DNA-binding</keyword>
<protein>
    <submittedName>
        <fullName evidence="5">HTH-type transcriptional activator RhaR</fullName>
    </submittedName>
</protein>
<gene>
    <name evidence="5" type="primary">rhaR_88</name>
    <name evidence="5" type="ORF">PAECIP111802_07356</name>
</gene>
<dbReference type="RefSeq" id="WP_218103443.1">
    <property type="nucleotide sequence ID" value="NZ_CAJVCE010000059.1"/>
</dbReference>
<dbReference type="PROSITE" id="PS01124">
    <property type="entry name" value="HTH_ARAC_FAMILY_2"/>
    <property type="match status" value="1"/>
</dbReference>
<accession>A0ABM8VUS5</accession>
<comment type="caution">
    <text evidence="5">The sequence shown here is derived from an EMBL/GenBank/DDBJ whole genome shotgun (WGS) entry which is preliminary data.</text>
</comment>
<keyword evidence="3" id="KW-0804">Transcription</keyword>
<evidence type="ECO:0000256" key="3">
    <source>
        <dbReference type="ARBA" id="ARBA00023163"/>
    </source>
</evidence>
<dbReference type="PANTHER" id="PTHR43280">
    <property type="entry name" value="ARAC-FAMILY TRANSCRIPTIONAL REGULATOR"/>
    <property type="match status" value="1"/>
</dbReference>
<evidence type="ECO:0000256" key="2">
    <source>
        <dbReference type="ARBA" id="ARBA00023125"/>
    </source>
</evidence>
<dbReference type="EMBL" id="CAJVCE010000059">
    <property type="protein sequence ID" value="CAG7659085.1"/>
    <property type="molecule type" value="Genomic_DNA"/>
</dbReference>
<dbReference type="PANTHER" id="PTHR43280:SF28">
    <property type="entry name" value="HTH-TYPE TRANSCRIPTIONAL ACTIVATOR RHAS"/>
    <property type="match status" value="1"/>
</dbReference>
<dbReference type="InterPro" id="IPR018060">
    <property type="entry name" value="HTH_AraC"/>
</dbReference>
<reference evidence="5 6" key="1">
    <citation type="submission" date="2021-06" db="EMBL/GenBank/DDBJ databases">
        <authorList>
            <person name="Criscuolo A."/>
        </authorList>
    </citation>
    <scope>NUCLEOTIDE SEQUENCE [LARGE SCALE GENOMIC DNA]</scope>
    <source>
        <strain evidence="6">CIP 111802</strain>
    </source>
</reference>
<dbReference type="Proteomes" id="UP000730618">
    <property type="component" value="Unassembled WGS sequence"/>
</dbReference>
<evidence type="ECO:0000313" key="6">
    <source>
        <dbReference type="Proteomes" id="UP000730618"/>
    </source>
</evidence>
<evidence type="ECO:0000256" key="1">
    <source>
        <dbReference type="ARBA" id="ARBA00023015"/>
    </source>
</evidence>
<organism evidence="5 6">
    <name type="scientific">Paenibacillus allorhizosphaerae</name>
    <dbReference type="NCBI Taxonomy" id="2849866"/>
    <lineage>
        <taxon>Bacteria</taxon>
        <taxon>Bacillati</taxon>
        <taxon>Bacillota</taxon>
        <taxon>Bacilli</taxon>
        <taxon>Bacillales</taxon>
        <taxon>Paenibacillaceae</taxon>
        <taxon>Paenibacillus</taxon>
    </lineage>
</organism>
<dbReference type="Pfam" id="PF12833">
    <property type="entry name" value="HTH_18"/>
    <property type="match status" value="1"/>
</dbReference>
<dbReference type="SMART" id="SM00342">
    <property type="entry name" value="HTH_ARAC"/>
    <property type="match status" value="1"/>
</dbReference>
<dbReference type="InterPro" id="IPR018062">
    <property type="entry name" value="HTH_AraC-typ_CS"/>
</dbReference>
<keyword evidence="6" id="KW-1185">Reference proteome</keyword>
<name>A0ABM8VUS5_9BACL</name>
<evidence type="ECO:0000259" key="4">
    <source>
        <dbReference type="PROSITE" id="PS01124"/>
    </source>
</evidence>
<sequence>MLEPTDIGAAVPVGKIRMTNSAPLLFTLARMKKIALGRDAFTKHKLNHHVLDIWYLYCEEISITDESTDAVANHSVMGKAQQTLKKLAFESFQLREVAASLGLSPSRFSKGYKTAYGETPIQFVTGLRLEKVKKLLAETKMTLDQISECCGYQNGFYLNRVFTKNVGITPLHYRKMHRV</sequence>